<dbReference type="Gene3D" id="1.20.120.1750">
    <property type="match status" value="1"/>
</dbReference>
<evidence type="ECO:0000256" key="9">
    <source>
        <dbReference type="PROSITE-ProRule" id="PRU00175"/>
    </source>
</evidence>
<evidence type="ECO:0000259" key="11">
    <source>
        <dbReference type="PROSITE" id="PS51873"/>
    </source>
</evidence>
<dbReference type="Proteomes" id="UP001153069">
    <property type="component" value="Unassembled WGS sequence"/>
</dbReference>
<dbReference type="InterPro" id="IPR013083">
    <property type="entry name" value="Znf_RING/FYVE/PHD"/>
</dbReference>
<evidence type="ECO:0000256" key="4">
    <source>
        <dbReference type="ARBA" id="ARBA00022723"/>
    </source>
</evidence>
<dbReference type="PROSITE" id="PS00518">
    <property type="entry name" value="ZF_RING_1"/>
    <property type="match status" value="1"/>
</dbReference>
<dbReference type="InterPro" id="IPR031127">
    <property type="entry name" value="E3_UB_ligase_RBR"/>
</dbReference>
<dbReference type="Pfam" id="PF22191">
    <property type="entry name" value="IBR_1"/>
    <property type="match status" value="1"/>
</dbReference>
<evidence type="ECO:0000259" key="10">
    <source>
        <dbReference type="PROSITE" id="PS50089"/>
    </source>
</evidence>
<reference evidence="12" key="1">
    <citation type="submission" date="2020-06" db="EMBL/GenBank/DDBJ databases">
        <authorList>
            <consortium name="Plant Systems Biology data submission"/>
        </authorList>
    </citation>
    <scope>NUCLEOTIDE SEQUENCE</scope>
    <source>
        <strain evidence="12">D6</strain>
    </source>
</reference>
<dbReference type="SUPFAM" id="SSF57850">
    <property type="entry name" value="RING/U-box"/>
    <property type="match status" value="3"/>
</dbReference>
<feature type="domain" description="RING-type" evidence="11">
    <location>
        <begin position="904"/>
        <end position="1120"/>
    </location>
</feature>
<evidence type="ECO:0000256" key="3">
    <source>
        <dbReference type="ARBA" id="ARBA00022679"/>
    </source>
</evidence>
<dbReference type="OrthoDB" id="205060at2759"/>
<keyword evidence="6 9" id="KW-0863">Zinc-finger</keyword>
<evidence type="ECO:0000256" key="6">
    <source>
        <dbReference type="ARBA" id="ARBA00022771"/>
    </source>
</evidence>
<feature type="domain" description="RING-type" evidence="10">
    <location>
        <begin position="908"/>
        <end position="944"/>
    </location>
</feature>
<organism evidence="12 13">
    <name type="scientific">Seminavis robusta</name>
    <dbReference type="NCBI Taxonomy" id="568900"/>
    <lineage>
        <taxon>Eukaryota</taxon>
        <taxon>Sar</taxon>
        <taxon>Stramenopiles</taxon>
        <taxon>Ochrophyta</taxon>
        <taxon>Bacillariophyta</taxon>
        <taxon>Bacillariophyceae</taxon>
        <taxon>Bacillariophycidae</taxon>
        <taxon>Naviculales</taxon>
        <taxon>Naviculaceae</taxon>
        <taxon>Seminavis</taxon>
    </lineage>
</organism>
<evidence type="ECO:0000313" key="13">
    <source>
        <dbReference type="Proteomes" id="UP001153069"/>
    </source>
</evidence>
<evidence type="ECO:0000256" key="5">
    <source>
        <dbReference type="ARBA" id="ARBA00022737"/>
    </source>
</evidence>
<evidence type="ECO:0000256" key="2">
    <source>
        <dbReference type="ARBA" id="ARBA00012251"/>
    </source>
</evidence>
<dbReference type="InterPro" id="IPR044066">
    <property type="entry name" value="TRIAD_supradom"/>
</dbReference>
<gene>
    <name evidence="12" type="ORF">SEMRO_1131_G244690.1</name>
</gene>
<keyword evidence="7" id="KW-0833">Ubl conjugation pathway</keyword>
<comment type="catalytic activity">
    <reaction evidence="1">
        <text>[E2 ubiquitin-conjugating enzyme]-S-ubiquitinyl-L-cysteine + [acceptor protein]-L-lysine = [E2 ubiquitin-conjugating enzyme]-L-cysteine + [acceptor protein]-N(6)-ubiquitinyl-L-lysine.</text>
        <dbReference type="EC" id="2.3.2.31"/>
    </reaction>
</comment>
<evidence type="ECO:0000256" key="1">
    <source>
        <dbReference type="ARBA" id="ARBA00001798"/>
    </source>
</evidence>
<dbReference type="InterPro" id="IPR002867">
    <property type="entry name" value="IBR_dom"/>
</dbReference>
<evidence type="ECO:0000256" key="7">
    <source>
        <dbReference type="ARBA" id="ARBA00022786"/>
    </source>
</evidence>
<dbReference type="SMART" id="SM00647">
    <property type="entry name" value="IBR"/>
    <property type="match status" value="2"/>
</dbReference>
<name>A0A9N8EKW1_9STRA</name>
<dbReference type="EC" id="2.3.2.31" evidence="2"/>
<sequence length="1276" mass="142569">MDEASLQNDLDALVRVRNRLVHAPDSALPKILSGLLPRILGRLESNHAARQPSCPTERPLLLLDHAQAQLTAILSHSIERIRAGRHTILSGAPWILPLLLQTNDLQSPVANTFRLLILQHSIPLHANYLEDVQYSSKTFIHKTTTSQPEELISILPDLTNIVHKCHQQIIVNSSNNNPPKESLLLHYRTSSWICLDVVALSWGLPALIDWGHEYFDDDYEWSTPTTAREAFLEHGPSRHARHNINQSSPIQNTGAFQLWLDLFLFWPADDKSDNSMMSRRRRIVRTEAEIMVENSTGMTPEGIRRMNHRRKDGQPWNVRYLRELKLACMEYIVVAPIREEMLQNQSSSSSLLSLANNLPFLRCVILCILTASPGSMHGKIAMDFAEKVGQMMMAGSNDMASCQSQASAPREAAMGSTTCSENDGSLLLACALMTLVLGSQSSCAALARHRETKEQMEAIMGPLLCRGEAADTSTINDAAPELPLERGPVPFDVAEYVIEFILNRLLPPAEVPSRRWIGTAGYHSLLPAFVDLVVALSKSKGAIGSYFAIQLLDRLYGHHLLEATSNGDQNAYVHTFCYTCIDVAAQVLSQIAEVDAETRLTMGEIQHTPEQALLPGGVHQPFPGRRDLNLMLVRHRNSQKRKQLKADCALEARTTAYAMVAQLAPLVGVPEPDPMDSTKHKKQSPMLELPIILLKCAAFEEYTCMRPHVTKALDSVLAVYRKSLDTVDRPKLETRVASLLPSLLCAVCSDASAARLSAVRWVIDFVRPLDPGVAWHVCSFLADDADSSVSSVASQGLRFINANPPVSDRLPSYPIQLLSTENDEDRVSIRGELESLVANTAASLDTPINVTRVLLSHFKFARTELTKAWNVDRASVLSRCGVLYRANQDVPMTDEDSMVITSSCNKTCGICYDVFRAEDGYDMCCGHPFCKRCWQGYLACALDDRPVTSTAPVLVSCPEQECEERVLSEDVKEVAPELLCRWNNCVLQSFVAGSKSFCFCPGPDCPVVAQLMASEDQATNLRTNPSVNCGACATSFCFSCGSDPHQPAHCADFAEWNRIFGSSEYWVKKNAKPCPNCNVPIEKNNGCNHMRCRMCRHDFCWLCLTALGSHLEPHICNRYESHQSAENDDERRALFFTDRFQAHEDAEKFASREAKCFDEKREKLAAEILWFASDDDLDNMYTAARTLVRARNFLKNSYVAAWAMRKDLEHRDVFESHQANLELFTEKLSQLLLTKVHQLYIEHGAGAIHMHFRAMIFSTGSLLKYMDRMIEFMSAT</sequence>
<keyword evidence="3" id="KW-0808">Transferase</keyword>
<keyword evidence="13" id="KW-1185">Reference proteome</keyword>
<comment type="caution">
    <text evidence="12">The sequence shown here is derived from an EMBL/GenBank/DDBJ whole genome shotgun (WGS) entry which is preliminary data.</text>
</comment>
<dbReference type="GO" id="GO:0008270">
    <property type="term" value="F:zinc ion binding"/>
    <property type="evidence" value="ECO:0007669"/>
    <property type="project" value="UniProtKB-KW"/>
</dbReference>
<dbReference type="Gene3D" id="3.30.40.10">
    <property type="entry name" value="Zinc/RING finger domain, C3HC4 (zinc finger)"/>
    <property type="match status" value="1"/>
</dbReference>
<keyword evidence="4" id="KW-0479">Metal-binding</keyword>
<dbReference type="AlphaFoldDB" id="A0A9N8EKW1"/>
<accession>A0A9N8EKW1</accession>
<dbReference type="GO" id="GO:0061630">
    <property type="term" value="F:ubiquitin protein ligase activity"/>
    <property type="evidence" value="ECO:0007669"/>
    <property type="project" value="UniProtKB-EC"/>
</dbReference>
<evidence type="ECO:0000313" key="12">
    <source>
        <dbReference type="EMBL" id="CAB9520759.1"/>
    </source>
</evidence>
<dbReference type="PROSITE" id="PS51873">
    <property type="entry name" value="TRIAD"/>
    <property type="match status" value="1"/>
</dbReference>
<dbReference type="PROSITE" id="PS50089">
    <property type="entry name" value="ZF_RING_2"/>
    <property type="match status" value="1"/>
</dbReference>
<dbReference type="InterPro" id="IPR001841">
    <property type="entry name" value="Znf_RING"/>
</dbReference>
<dbReference type="EMBL" id="CAICTM010001129">
    <property type="protein sequence ID" value="CAB9520759.1"/>
    <property type="molecule type" value="Genomic_DNA"/>
</dbReference>
<dbReference type="InterPro" id="IPR017907">
    <property type="entry name" value="Znf_RING_CS"/>
</dbReference>
<keyword evidence="8" id="KW-0862">Zinc</keyword>
<keyword evidence="5" id="KW-0677">Repeat</keyword>
<evidence type="ECO:0000256" key="8">
    <source>
        <dbReference type="ARBA" id="ARBA00022833"/>
    </source>
</evidence>
<dbReference type="Pfam" id="PF01485">
    <property type="entry name" value="IBR"/>
    <property type="match status" value="1"/>
</dbReference>
<protein>
    <recommendedName>
        <fullName evidence="2">RBR-type E3 ubiquitin transferase</fullName>
        <ecNumber evidence="2">2.3.2.31</ecNumber>
    </recommendedName>
</protein>
<dbReference type="PANTHER" id="PTHR11685">
    <property type="entry name" value="RBR FAMILY RING FINGER AND IBR DOMAIN-CONTAINING"/>
    <property type="match status" value="1"/>
</dbReference>
<dbReference type="GO" id="GO:0016567">
    <property type="term" value="P:protein ubiquitination"/>
    <property type="evidence" value="ECO:0007669"/>
    <property type="project" value="InterPro"/>
</dbReference>
<proteinExistence type="predicted"/>